<dbReference type="SUPFAM" id="SSF56784">
    <property type="entry name" value="HAD-like"/>
    <property type="match status" value="1"/>
</dbReference>
<dbReference type="Gene3D" id="1.10.150.240">
    <property type="entry name" value="Putative phosphatase, domain 2"/>
    <property type="match status" value="1"/>
</dbReference>
<dbReference type="EMBL" id="JAMXQS010000001">
    <property type="protein sequence ID" value="MCO6048563.1"/>
    <property type="molecule type" value="Genomic_DNA"/>
</dbReference>
<dbReference type="InterPro" id="IPR041492">
    <property type="entry name" value="HAD_2"/>
</dbReference>
<dbReference type="InterPro" id="IPR050155">
    <property type="entry name" value="HAD-like_hydrolase_sf"/>
</dbReference>
<reference evidence="1 2" key="1">
    <citation type="submission" date="2022-06" db="EMBL/GenBank/DDBJ databases">
        <title>Mesorhizobium sp. strain RP14 Genome sequencing and assembly.</title>
        <authorList>
            <person name="Kim I."/>
        </authorList>
    </citation>
    <scope>NUCLEOTIDE SEQUENCE [LARGE SCALE GENOMIC DNA]</scope>
    <source>
        <strain evidence="2">RP14(2022)</strain>
    </source>
</reference>
<accession>A0ABT1C229</accession>
<dbReference type="InterPro" id="IPR023198">
    <property type="entry name" value="PGP-like_dom2"/>
</dbReference>
<dbReference type="Proteomes" id="UP001205906">
    <property type="component" value="Unassembled WGS sequence"/>
</dbReference>
<dbReference type="InterPro" id="IPR023214">
    <property type="entry name" value="HAD_sf"/>
</dbReference>
<proteinExistence type="predicted"/>
<gene>
    <name evidence="1" type="ORF">NGM99_02000</name>
</gene>
<name>A0ABT1C229_9HYPH</name>
<dbReference type="InterPro" id="IPR036412">
    <property type="entry name" value="HAD-like_sf"/>
</dbReference>
<dbReference type="PANTHER" id="PTHR43434">
    <property type="entry name" value="PHOSPHOGLYCOLATE PHOSPHATASE"/>
    <property type="match status" value="1"/>
</dbReference>
<sequence length="222" mass="23598">MRTQLVIFALEGVIVDSLRLVAEAQAEVLRVVGVEISPDELIEDYRGLPFKDILLKLEERSPLPLQASLIGAADTAVEQRIREMRGVDGVRSTLAHLGAPFDAVSLHDRKRTEKILKAAGLDQIFAGRIDVFDPANPKSYKDLLLQAAAAATPEACVVVDTTPAGIIAAREAGMRAVGFTGGEATYPGLADALTEAGAETVISRMSALPRTLAALGEWSEPA</sequence>
<dbReference type="Gene3D" id="3.40.50.1000">
    <property type="entry name" value="HAD superfamily/HAD-like"/>
    <property type="match status" value="1"/>
</dbReference>
<dbReference type="PANTHER" id="PTHR43434:SF19">
    <property type="entry name" value="PHOSPHONOACETALDEHYDE HYDROLASE"/>
    <property type="match status" value="1"/>
</dbReference>
<dbReference type="RefSeq" id="WP_252815418.1">
    <property type="nucleotide sequence ID" value="NZ_JAMXQS010000001.1"/>
</dbReference>
<evidence type="ECO:0000313" key="2">
    <source>
        <dbReference type="Proteomes" id="UP001205906"/>
    </source>
</evidence>
<dbReference type="Pfam" id="PF13419">
    <property type="entry name" value="HAD_2"/>
    <property type="match status" value="1"/>
</dbReference>
<organism evidence="1 2">
    <name type="scientific">Mesorhizobium liriopis</name>
    <dbReference type="NCBI Taxonomy" id="2953882"/>
    <lineage>
        <taxon>Bacteria</taxon>
        <taxon>Pseudomonadati</taxon>
        <taxon>Pseudomonadota</taxon>
        <taxon>Alphaproteobacteria</taxon>
        <taxon>Hyphomicrobiales</taxon>
        <taxon>Phyllobacteriaceae</taxon>
        <taxon>Mesorhizobium</taxon>
    </lineage>
</organism>
<comment type="caution">
    <text evidence="1">The sequence shown here is derived from an EMBL/GenBank/DDBJ whole genome shotgun (WGS) entry which is preliminary data.</text>
</comment>
<evidence type="ECO:0000313" key="1">
    <source>
        <dbReference type="EMBL" id="MCO6048563.1"/>
    </source>
</evidence>
<protein>
    <submittedName>
        <fullName evidence="1">HAD family phosphatase</fullName>
    </submittedName>
</protein>
<keyword evidence="2" id="KW-1185">Reference proteome</keyword>